<feature type="transmembrane region" description="Helical" evidence="7">
    <location>
        <begin position="477"/>
        <end position="500"/>
    </location>
</feature>
<dbReference type="InterPro" id="IPR027463">
    <property type="entry name" value="AcrB_DN_DC_subdom"/>
</dbReference>
<dbReference type="AlphaFoldDB" id="A0A3B1AWB3"/>
<evidence type="ECO:0000256" key="3">
    <source>
        <dbReference type="ARBA" id="ARBA00022475"/>
    </source>
</evidence>
<dbReference type="Gene3D" id="3.30.70.1440">
    <property type="entry name" value="Multidrug efflux transporter AcrB pore domain"/>
    <property type="match status" value="1"/>
</dbReference>
<dbReference type="SUPFAM" id="SSF82866">
    <property type="entry name" value="Multidrug efflux transporter AcrB transmembrane domain"/>
    <property type="match status" value="2"/>
</dbReference>
<dbReference type="GO" id="GO:0008324">
    <property type="term" value="F:monoatomic cation transmembrane transporter activity"/>
    <property type="evidence" value="ECO:0007669"/>
    <property type="project" value="InterPro"/>
</dbReference>
<organism evidence="8">
    <name type="scientific">hydrothermal vent metagenome</name>
    <dbReference type="NCBI Taxonomy" id="652676"/>
    <lineage>
        <taxon>unclassified sequences</taxon>
        <taxon>metagenomes</taxon>
        <taxon>ecological metagenomes</taxon>
    </lineage>
</organism>
<evidence type="ECO:0000256" key="1">
    <source>
        <dbReference type="ARBA" id="ARBA00004651"/>
    </source>
</evidence>
<feature type="transmembrane region" description="Helical" evidence="7">
    <location>
        <begin position="339"/>
        <end position="356"/>
    </location>
</feature>
<dbReference type="SUPFAM" id="SSF82693">
    <property type="entry name" value="Multidrug efflux transporter AcrB pore domain, PN1, PN2, PC1 and PC2 subdomains"/>
    <property type="match status" value="2"/>
</dbReference>
<dbReference type="NCBIfam" id="TIGR00914">
    <property type="entry name" value="2A0601"/>
    <property type="match status" value="1"/>
</dbReference>
<dbReference type="InterPro" id="IPR001036">
    <property type="entry name" value="Acrflvin-R"/>
</dbReference>
<reference evidence="8" key="1">
    <citation type="submission" date="2018-06" db="EMBL/GenBank/DDBJ databases">
        <authorList>
            <person name="Zhirakovskaya E."/>
        </authorList>
    </citation>
    <scope>NUCLEOTIDE SEQUENCE</scope>
</reference>
<feature type="transmembrane region" description="Helical" evidence="7">
    <location>
        <begin position="363"/>
        <end position="383"/>
    </location>
</feature>
<dbReference type="PRINTS" id="PR00702">
    <property type="entry name" value="ACRIFLAVINRP"/>
</dbReference>
<dbReference type="Pfam" id="PF00873">
    <property type="entry name" value="ACR_tran"/>
    <property type="match status" value="1"/>
</dbReference>
<feature type="transmembrane region" description="Helical" evidence="7">
    <location>
        <begin position="917"/>
        <end position="939"/>
    </location>
</feature>
<feature type="transmembrane region" description="Helical" evidence="7">
    <location>
        <begin position="891"/>
        <end position="911"/>
    </location>
</feature>
<proteinExistence type="predicted"/>
<dbReference type="Gene3D" id="3.30.70.1320">
    <property type="entry name" value="Multidrug efflux transporter AcrB pore domain like"/>
    <property type="match status" value="1"/>
</dbReference>
<dbReference type="GO" id="GO:0005886">
    <property type="term" value="C:plasma membrane"/>
    <property type="evidence" value="ECO:0007669"/>
    <property type="project" value="UniProtKB-SubCell"/>
</dbReference>
<feature type="transmembrane region" description="Helical" evidence="7">
    <location>
        <begin position="965"/>
        <end position="984"/>
    </location>
</feature>
<evidence type="ECO:0000256" key="2">
    <source>
        <dbReference type="ARBA" id="ARBA00022448"/>
    </source>
</evidence>
<evidence type="ECO:0000256" key="4">
    <source>
        <dbReference type="ARBA" id="ARBA00022692"/>
    </source>
</evidence>
<keyword evidence="5 7" id="KW-1133">Transmembrane helix</keyword>
<feature type="transmembrane region" description="Helical" evidence="7">
    <location>
        <begin position="865"/>
        <end position="884"/>
    </location>
</feature>
<dbReference type="PANTHER" id="PTHR32063:SF4">
    <property type="entry name" value="SLR6043 PROTEIN"/>
    <property type="match status" value="1"/>
</dbReference>
<feature type="transmembrane region" description="Helical" evidence="7">
    <location>
        <begin position="536"/>
        <end position="559"/>
    </location>
</feature>
<comment type="subcellular location">
    <subcellularLocation>
        <location evidence="1">Cell membrane</location>
        <topology evidence="1">Multi-pass membrane protein</topology>
    </subcellularLocation>
</comment>
<keyword evidence="3" id="KW-1003">Cell membrane</keyword>
<protein>
    <submittedName>
        <fullName evidence="8">Cobalt-zinc-cadmium resistance protein CzcA Cation efflux system protein CusA</fullName>
    </submittedName>
</protein>
<keyword evidence="2" id="KW-0813">Transport</keyword>
<keyword evidence="4 7" id="KW-0812">Transmembrane</keyword>
<dbReference type="GO" id="GO:0042910">
    <property type="term" value="F:xenobiotic transmembrane transporter activity"/>
    <property type="evidence" value="ECO:0007669"/>
    <property type="project" value="TreeGrafter"/>
</dbReference>
<evidence type="ECO:0000313" key="8">
    <source>
        <dbReference type="EMBL" id="VAX10326.1"/>
    </source>
</evidence>
<gene>
    <name evidence="8" type="ORF">MNBD_GAMMA26-1498</name>
</gene>
<feature type="transmembrane region" description="Helical" evidence="7">
    <location>
        <begin position="445"/>
        <end position="465"/>
    </location>
</feature>
<evidence type="ECO:0000256" key="6">
    <source>
        <dbReference type="ARBA" id="ARBA00023136"/>
    </source>
</evidence>
<dbReference type="SUPFAM" id="SSF82714">
    <property type="entry name" value="Multidrug efflux transporter AcrB TolC docking domain, DN and DC subdomains"/>
    <property type="match status" value="2"/>
</dbReference>
<dbReference type="EMBL" id="UOFX01000070">
    <property type="protein sequence ID" value="VAX10326.1"/>
    <property type="molecule type" value="Genomic_DNA"/>
</dbReference>
<accession>A0A3B1AWB3</accession>
<evidence type="ECO:0000256" key="5">
    <source>
        <dbReference type="ARBA" id="ARBA00022989"/>
    </source>
</evidence>
<keyword evidence="6 7" id="KW-0472">Membrane</keyword>
<dbReference type="PANTHER" id="PTHR32063">
    <property type="match status" value="1"/>
</dbReference>
<evidence type="ECO:0000256" key="7">
    <source>
        <dbReference type="SAM" id="Phobius"/>
    </source>
</evidence>
<dbReference type="Gene3D" id="3.30.70.1430">
    <property type="entry name" value="Multidrug efflux transporter AcrB pore domain"/>
    <property type="match status" value="2"/>
</dbReference>
<sequence>MIAATIHWSLRNRLFVIVGALLLLLWGAYETTRMPVDVFPDLTAPTVTIVTEAHGMAPKEVETLITLPVESALNGAAGVRRVRSNTQVGISVIYAEFEWGTDIYQARQIVSEKLQAVRSTLPPDIPPPALAPVASVMGDIMFIALKSDHHDAMELKTTADWTLRRRLLAVPGVAEVIPNGGQTRQFQVLVKPERLAAYRVGLDEVTDALRTTNQNSSAGFYTEGSQEYLIQGLGRVRSPADIGNTLVAVRGGEPVLVRHVAEVKIGPAPMRGSAAYNGEAAVVLGIQKQPDANTLELTERLDRVLANIQTSLPAGMKIESHLFRQADFISVSIDNLLEALRDGAILVVVIVFIFLASGRATTITLVALPLSLLAAVLVLKVMGATINTMTLGGLAIALGALVDDAIIVVENIVRRMRENQQRPEEQQTSTIQVVLEATREIQASIVFATIIIMLVFLPLFFLSGIESRLMQPLGLAYIIALAASLLVALTVTPVLCSLFLKHSRIVTNGHETKLVIWLKKSYAVVLNATIHRWRTIAFLSLLGLLATAIALGSAGRSFLPSFNEGSLTISAVTLPGTSLEQSDQLGQRVEQILLSHPEVVTTARRTGRAERDPHAQAIHASEVEVSLKMQERSKEAFLAALRSDFATLPGMNIVIGQPISHRIDHMLSGTRANIAVKIFGHDLYELRRIAEQIKGIAENVPGAVDVAAERQADIPFLSVKFKRDAIARYGLTVGEVAETIETAFYGQSVSRVLEGDASFDLVVRYDTKVLESFDAVRSTLITTASGAQLPLHALAEVYKERGPNAISRENVQRKIVVMVNVAERDLGGVVDDIRHAVATQVKLPEGYHVEYGGQFERAEEAARTLAVLGAVVIVFMFLLLFVAFHSARDALLVMLNLPLALMGGAVGMYLSDGILSVATLVGFITLFGIATRNGVMLIAHIHNLLEHEHPCNVHAAVRQAAIERLIPILMTALATGLALIPLALSAGQPGSEIQAPMAVVILWGLLSSTVLNMIVVPALYLRFGSAVHMVPNRS</sequence>
<feature type="transmembrane region" description="Helical" evidence="7">
    <location>
        <begin position="389"/>
        <end position="413"/>
    </location>
</feature>
<dbReference type="Gene3D" id="3.30.2090.10">
    <property type="entry name" value="Multidrug efflux transporter AcrB TolC docking domain, DN and DC subdomains"/>
    <property type="match status" value="2"/>
</dbReference>
<dbReference type="Gene3D" id="1.20.1640.10">
    <property type="entry name" value="Multidrug efflux transporter AcrB transmembrane domain"/>
    <property type="match status" value="2"/>
</dbReference>
<feature type="transmembrane region" description="Helical" evidence="7">
    <location>
        <begin position="996"/>
        <end position="1021"/>
    </location>
</feature>
<name>A0A3B1AWB3_9ZZZZ</name>
<dbReference type="InterPro" id="IPR004763">
    <property type="entry name" value="CusA-like"/>
</dbReference>